<evidence type="ECO:0000313" key="3">
    <source>
        <dbReference type="Proteomes" id="UP000710815"/>
    </source>
</evidence>
<comment type="caution">
    <text evidence="2">The sequence shown here is derived from an EMBL/GenBank/DDBJ whole genome shotgun (WGS) entry which is preliminary data.</text>
</comment>
<keyword evidence="3" id="KW-1185">Reference proteome</keyword>
<organism evidence="2 3">
    <name type="scientific">Bifidobacterium amazonense</name>
    <dbReference type="NCBI Taxonomy" id="2809027"/>
    <lineage>
        <taxon>Bacteria</taxon>
        <taxon>Bacillati</taxon>
        <taxon>Actinomycetota</taxon>
        <taxon>Actinomycetes</taxon>
        <taxon>Bifidobacteriales</taxon>
        <taxon>Bifidobacteriaceae</taxon>
        <taxon>Bifidobacterium</taxon>
    </lineage>
</organism>
<proteinExistence type="predicted"/>
<dbReference type="Proteomes" id="UP000710815">
    <property type="component" value="Unassembled WGS sequence"/>
</dbReference>
<evidence type="ECO:0000256" key="1">
    <source>
        <dbReference type="SAM" id="MobiDB-lite"/>
    </source>
</evidence>
<feature type="compositionally biased region" description="Basic and acidic residues" evidence="1">
    <location>
        <begin position="90"/>
        <end position="101"/>
    </location>
</feature>
<dbReference type="RefSeq" id="WP_241512837.1">
    <property type="nucleotide sequence ID" value="NZ_JAFEJT020000004.1"/>
</dbReference>
<dbReference type="EMBL" id="JAFEJT020000004">
    <property type="protein sequence ID" value="MCH9275004.1"/>
    <property type="molecule type" value="Genomic_DNA"/>
</dbReference>
<feature type="region of interest" description="Disordered" evidence="1">
    <location>
        <begin position="71"/>
        <end position="110"/>
    </location>
</feature>
<protein>
    <submittedName>
        <fullName evidence="2">DUF5361 domain-containing protein</fullName>
    </submittedName>
</protein>
<name>A0ABS9VSE6_9BIFI</name>
<evidence type="ECO:0000313" key="2">
    <source>
        <dbReference type="EMBL" id="MCH9275004.1"/>
    </source>
</evidence>
<sequence>MRADMRRVYGLSLDPLWSGTIGATEYADLFMGLPDGSLTWIALDSTRAWTLDQHLLAGLVDRMTMWMWSAADPKKRGPRPEPLPRPGNQHADKDDGTDSRRATRTIKPVGMSVEELDRFMSQRFEDTGTVRPDRISE</sequence>
<reference evidence="2 3" key="1">
    <citation type="journal article" date="2021" name="Environ. Microbiol.">
        <title>Genetic insights into the dark matter of the mammalian gut microbiota through targeted genome reconstruction.</title>
        <authorList>
            <person name="Lugli G.A."/>
            <person name="Alessandri G."/>
            <person name="Milani C."/>
            <person name="Viappiani A."/>
            <person name="Fontana F."/>
            <person name="Tarracchini C."/>
            <person name="Mancabelli L."/>
            <person name="Argentini C."/>
            <person name="Ruiz L."/>
            <person name="Margolles A."/>
            <person name="van Sinderen D."/>
            <person name="Turroni F."/>
            <person name="Ventura M."/>
        </authorList>
    </citation>
    <scope>NUCLEOTIDE SEQUENCE [LARGE SCALE GENOMIC DNA]</scope>
    <source>
        <strain evidence="2 3">MA1</strain>
    </source>
</reference>
<accession>A0ABS9VSE6</accession>
<gene>
    <name evidence="2" type="ORF">JS533_001705</name>
</gene>
<reference evidence="2 3" key="2">
    <citation type="journal article" date="2021" name="Syst. Appl. Microbiol.">
        <title>Phylogenetic classification of ten novel species belonging to the genus Bifidobacterium comprising B. phasiani sp. nov., B. pongonis sp. nov., B. saguinibicoloris sp. nov., B. colobi sp. nov., B. simiiventris sp. nov., B. santillanense sp. nov., B. miconis sp. nov., B. amazonense sp. nov., B. pluvialisilvae sp. nov., and B. miconisargentati sp. nov.</title>
        <authorList>
            <person name="Lugli G.A."/>
            <person name="Calvete-Torre I."/>
            <person name="Alessandri G."/>
            <person name="Milani C."/>
            <person name="Turroni F."/>
            <person name="Laiolo P."/>
            <person name="Ossiprandi M.C."/>
            <person name="Margolles A."/>
            <person name="Ruiz L."/>
            <person name="Ventura M."/>
        </authorList>
    </citation>
    <scope>NUCLEOTIDE SEQUENCE [LARGE SCALE GENOMIC DNA]</scope>
    <source>
        <strain evidence="2 3">MA1</strain>
    </source>
</reference>